<protein>
    <submittedName>
        <fullName evidence="11">Low-density lipoprotein receptor-related protein 4-like</fullName>
    </submittedName>
</protein>
<evidence type="ECO:0000313" key="11">
    <source>
        <dbReference type="RefSeq" id="XP_055896651.1"/>
    </source>
</evidence>
<comment type="caution">
    <text evidence="6">Lacks conserved residue(s) required for the propagation of feature annotation.</text>
</comment>
<evidence type="ECO:0000256" key="4">
    <source>
        <dbReference type="ARBA" id="ARBA00023170"/>
    </source>
</evidence>
<dbReference type="PANTHER" id="PTHR46513:SF13">
    <property type="entry name" value="EGF-LIKE DOMAIN-CONTAINING PROTEIN"/>
    <property type="match status" value="1"/>
</dbReference>
<evidence type="ECO:0000256" key="2">
    <source>
        <dbReference type="ARBA" id="ARBA00022737"/>
    </source>
</evidence>
<proteinExistence type="predicted"/>
<keyword evidence="10" id="KW-1185">Reference proteome</keyword>
<keyword evidence="1 8" id="KW-0732">Signal</keyword>
<dbReference type="CDD" id="cd00206">
    <property type="entry name" value="TFP_snake_toxin"/>
    <property type="match status" value="1"/>
</dbReference>
<dbReference type="GO" id="GO:0060070">
    <property type="term" value="P:canonical Wnt signaling pathway"/>
    <property type="evidence" value="ECO:0007669"/>
    <property type="project" value="TreeGrafter"/>
</dbReference>
<evidence type="ECO:0000256" key="1">
    <source>
        <dbReference type="ARBA" id="ARBA00022729"/>
    </source>
</evidence>
<dbReference type="InterPro" id="IPR011042">
    <property type="entry name" value="6-blade_b-propeller_TolB-like"/>
</dbReference>
<gene>
    <name evidence="11" type="primary">LOC106077226</name>
</gene>
<feature type="domain" description="SRCR" evidence="9">
    <location>
        <begin position="134"/>
        <end position="235"/>
    </location>
</feature>
<organism evidence="10 11">
    <name type="scientific">Biomphalaria glabrata</name>
    <name type="common">Bloodfluke planorb</name>
    <name type="synonym">Freshwater snail</name>
    <dbReference type="NCBI Taxonomy" id="6526"/>
    <lineage>
        <taxon>Eukaryota</taxon>
        <taxon>Metazoa</taxon>
        <taxon>Spiralia</taxon>
        <taxon>Lophotrochozoa</taxon>
        <taxon>Mollusca</taxon>
        <taxon>Gastropoda</taxon>
        <taxon>Heterobranchia</taxon>
        <taxon>Euthyneura</taxon>
        <taxon>Panpulmonata</taxon>
        <taxon>Hygrophila</taxon>
        <taxon>Lymnaeoidea</taxon>
        <taxon>Planorbidae</taxon>
        <taxon>Biomphalaria</taxon>
    </lineage>
</organism>
<dbReference type="Gene3D" id="3.10.250.10">
    <property type="entry name" value="SRCR-like domain"/>
    <property type="match status" value="2"/>
</dbReference>
<dbReference type="AlphaFoldDB" id="A0A9W3BB33"/>
<dbReference type="PROSITE" id="PS51120">
    <property type="entry name" value="LDLRB"/>
    <property type="match status" value="3"/>
</dbReference>
<feature type="disulfide bond" evidence="6">
    <location>
        <begin position="558"/>
        <end position="619"/>
    </location>
</feature>
<feature type="chain" id="PRO_5040821658" evidence="8">
    <location>
        <begin position="21"/>
        <end position="892"/>
    </location>
</feature>
<dbReference type="PROSITE" id="PS50287">
    <property type="entry name" value="SRCR_2"/>
    <property type="match status" value="2"/>
</dbReference>
<dbReference type="Pfam" id="PF00058">
    <property type="entry name" value="Ldl_recept_b"/>
    <property type="match status" value="2"/>
</dbReference>
<evidence type="ECO:0000259" key="9">
    <source>
        <dbReference type="PROSITE" id="PS50287"/>
    </source>
</evidence>
<dbReference type="InterPro" id="IPR003571">
    <property type="entry name" value="Snake_3FTx"/>
</dbReference>
<feature type="disulfide bond" evidence="6">
    <location>
        <begin position="588"/>
        <end position="598"/>
    </location>
</feature>
<dbReference type="OrthoDB" id="536948at2759"/>
<dbReference type="FunFam" id="3.10.250.10:FF:000007">
    <property type="entry name" value="Soluble scavenger receptor cysteine-rich domain-containing protein SSC5D"/>
    <property type="match status" value="1"/>
</dbReference>
<dbReference type="SMART" id="SM00202">
    <property type="entry name" value="SR"/>
    <property type="match status" value="2"/>
</dbReference>
<keyword evidence="3 6" id="KW-1015">Disulfide bond</keyword>
<keyword evidence="4" id="KW-0675">Receptor</keyword>
<dbReference type="InterPro" id="IPR036772">
    <property type="entry name" value="SRCR-like_dom_sf"/>
</dbReference>
<evidence type="ECO:0000256" key="3">
    <source>
        <dbReference type="ARBA" id="ARBA00023157"/>
    </source>
</evidence>
<dbReference type="RefSeq" id="XP_055896651.1">
    <property type="nucleotide sequence ID" value="XM_056040676.1"/>
</dbReference>
<dbReference type="InterPro" id="IPR050778">
    <property type="entry name" value="Cueball_EGF_LRP_Nidogen"/>
</dbReference>
<feature type="repeat" description="LDL-receptor class B" evidence="7">
    <location>
        <begin position="763"/>
        <end position="806"/>
    </location>
</feature>
<name>A0A9W3BB33_BIOGL</name>
<dbReference type="GO" id="GO:0042813">
    <property type="term" value="F:Wnt receptor activity"/>
    <property type="evidence" value="ECO:0007669"/>
    <property type="project" value="TreeGrafter"/>
</dbReference>
<keyword evidence="2" id="KW-0677">Repeat</keyword>
<evidence type="ECO:0000256" key="8">
    <source>
        <dbReference type="SAM" id="SignalP"/>
    </source>
</evidence>
<dbReference type="GO" id="GO:0005576">
    <property type="term" value="C:extracellular region"/>
    <property type="evidence" value="ECO:0007669"/>
    <property type="project" value="InterPro"/>
</dbReference>
<evidence type="ECO:0000256" key="7">
    <source>
        <dbReference type="PROSITE-ProRule" id="PRU00461"/>
    </source>
</evidence>
<dbReference type="GO" id="GO:0017147">
    <property type="term" value="F:Wnt-protein binding"/>
    <property type="evidence" value="ECO:0007669"/>
    <property type="project" value="TreeGrafter"/>
</dbReference>
<feature type="domain" description="SRCR" evidence="9">
    <location>
        <begin position="519"/>
        <end position="620"/>
    </location>
</feature>
<keyword evidence="5" id="KW-0325">Glycoprotein</keyword>
<evidence type="ECO:0000256" key="6">
    <source>
        <dbReference type="PROSITE-ProRule" id="PRU00196"/>
    </source>
</evidence>
<dbReference type="GeneID" id="106077226"/>
<dbReference type="PROSITE" id="PS00420">
    <property type="entry name" value="SRCR_1"/>
    <property type="match status" value="1"/>
</dbReference>
<dbReference type="Proteomes" id="UP001165740">
    <property type="component" value="Chromosome 9"/>
</dbReference>
<dbReference type="Pfam" id="PF00530">
    <property type="entry name" value="SRCR"/>
    <property type="match status" value="2"/>
</dbReference>
<dbReference type="SUPFAM" id="SSF57302">
    <property type="entry name" value="Snake toxin-like"/>
    <property type="match status" value="1"/>
</dbReference>
<dbReference type="InterPro" id="IPR045860">
    <property type="entry name" value="Snake_toxin-like_sf"/>
</dbReference>
<dbReference type="GO" id="GO:0090729">
    <property type="term" value="F:toxin activity"/>
    <property type="evidence" value="ECO:0007669"/>
    <property type="project" value="InterPro"/>
</dbReference>
<dbReference type="InterPro" id="IPR001190">
    <property type="entry name" value="SRCR"/>
</dbReference>
<sequence>MFHIATVLLLLCYGPLTVTSLTCLQCPNVNSTSSCKAHVTCAADEHCYTEKRYTSSLSEYYSMGCVKSLYCPQIDNDVLVGKRFPLRKDTETDLLRRESSCFKCCSSDNCNLFFCDLTATENPEASTTDTELDLRLVDGFTKYEGNVEVFHSNRWGAICDDDWSDTSAEIVCSMLGFQRWSARPTNGNEFHSSSSFYWLDDVLCPPSATTLWTCAHKPWGQHNCLAGKNAGVKCYPMFPPKDDIIFLLDTQLRQFIKADINLTTYEVIPTDIQYNPSTFDYDPSGGRIYFFDNLYKQLLSMRIDGSGLSVIQQLDYNSDVSGIAVDAVNDIVFYSDNGLDVIAAINVDGSNHRYVISSSLNSPRSVALLPESKKIFWTEWGVLPKIETANYDGTGRTLLATTNLKWPTSLTIDYTERRLYFVDGGLRTIESMDLGGSFRRVILHDPAAHLFSLDVFSDSIYFTALGKSGAYKVKKDGTGVSPIGPQDFSLLSQIKFNKYGTDYRGYTTGVHRNSSETFVRLDGRTDSASGSVSVFVHGQWRDVCDDTTWDNREAQVVCSMLGFQRQEAQRDLGVQVTNRVTPLNITNCLGSEKHLAECGAPEEGKWNLLNCTNKATVVCSSPQHLAFKLDNFLIFFNSSTRDFIRMDLNTNSYTRKNIADTMTSVVYDPLNQFIYYNVVNKVTNTSVIKSNDLITRGSSVAISSTISGSDINSLAIDTNLHAIFYTDVKKKLIGALSMSDNSSRVVLSGLDEPRYMAVDKLDRTIFWTEWGPVPKIEKANYDGTNRRLVATTGLRKPNGIAVDSKAKLVYFCDAGTNSIEVMSTDGNNRWVLFTDYSSNFDSLTITSKYIFYSDKNKRSIMRLNRDGTNHRSAGPPDFPQVTGLYAFDSILN</sequence>
<evidence type="ECO:0000313" key="10">
    <source>
        <dbReference type="Proteomes" id="UP001165740"/>
    </source>
</evidence>
<dbReference type="SUPFAM" id="SSF63825">
    <property type="entry name" value="YWTD domain"/>
    <property type="match status" value="2"/>
</dbReference>
<dbReference type="SUPFAM" id="SSF56487">
    <property type="entry name" value="SRCR-like"/>
    <property type="match status" value="2"/>
</dbReference>
<accession>A0A9W3BB33</accession>
<dbReference type="SMART" id="SM00135">
    <property type="entry name" value="LY"/>
    <property type="match status" value="8"/>
</dbReference>
<reference evidence="11" key="1">
    <citation type="submission" date="2025-08" db="UniProtKB">
        <authorList>
            <consortium name="RefSeq"/>
        </authorList>
    </citation>
    <scope>IDENTIFICATION</scope>
</reference>
<dbReference type="GO" id="GO:0005886">
    <property type="term" value="C:plasma membrane"/>
    <property type="evidence" value="ECO:0007669"/>
    <property type="project" value="TreeGrafter"/>
</dbReference>
<dbReference type="PRINTS" id="PR00258">
    <property type="entry name" value="SPERACTRCPTR"/>
</dbReference>
<feature type="repeat" description="LDL-receptor class B" evidence="7">
    <location>
        <begin position="330"/>
        <end position="372"/>
    </location>
</feature>
<feature type="repeat" description="LDL-receptor class B" evidence="7">
    <location>
        <begin position="373"/>
        <end position="416"/>
    </location>
</feature>
<dbReference type="Gene3D" id="2.120.10.30">
    <property type="entry name" value="TolB, C-terminal domain"/>
    <property type="match status" value="2"/>
</dbReference>
<dbReference type="InterPro" id="IPR000033">
    <property type="entry name" value="LDLR_classB_rpt"/>
</dbReference>
<dbReference type="PANTHER" id="PTHR46513">
    <property type="entry name" value="VITELLOGENIN RECEPTOR-LIKE PROTEIN-RELATED-RELATED"/>
    <property type="match status" value="1"/>
</dbReference>
<evidence type="ECO:0000256" key="5">
    <source>
        <dbReference type="ARBA" id="ARBA00023180"/>
    </source>
</evidence>
<feature type="signal peptide" evidence="8">
    <location>
        <begin position="1"/>
        <end position="20"/>
    </location>
</feature>
<feature type="disulfide bond" evidence="6">
    <location>
        <begin position="204"/>
        <end position="214"/>
    </location>
</feature>